<dbReference type="SUPFAM" id="SSF110857">
    <property type="entry name" value="Gamma-glutamyl cyclotransferase-like"/>
    <property type="match status" value="1"/>
</dbReference>
<dbReference type="InterPro" id="IPR036568">
    <property type="entry name" value="GGCT-like_sf"/>
</dbReference>
<dbReference type="Pfam" id="PF06094">
    <property type="entry name" value="GGACT"/>
    <property type="match status" value="1"/>
</dbReference>
<dbReference type="CDD" id="cd06661">
    <property type="entry name" value="GGCT_like"/>
    <property type="match status" value="1"/>
</dbReference>
<accession>A0A117UZA2</accession>
<keyword evidence="3" id="KW-1185">Reference proteome</keyword>
<dbReference type="STRING" id="1117702.AQZ52_01205"/>
<feature type="domain" description="Gamma-glutamylcyclotransferase AIG2-like" evidence="1">
    <location>
        <begin position="7"/>
        <end position="135"/>
    </location>
</feature>
<comment type="caution">
    <text evidence="2">The sequence shown here is derived from an EMBL/GenBank/DDBJ whole genome shotgun (WGS) entry which is preliminary data.</text>
</comment>
<evidence type="ECO:0000259" key="1">
    <source>
        <dbReference type="Pfam" id="PF06094"/>
    </source>
</evidence>
<dbReference type="OrthoDB" id="7432499at2"/>
<evidence type="ECO:0000313" key="2">
    <source>
        <dbReference type="EMBL" id="KUR73616.1"/>
    </source>
</evidence>
<reference evidence="2 3" key="1">
    <citation type="submission" date="2015-10" db="EMBL/GenBank/DDBJ databases">
        <title>Draft genome sequence of Novosphingobium fuchskuhlense DSM 25065 isolated from a surface water sample of the southwest basin of Lake Grosse Fuchskuhle.</title>
        <authorList>
            <person name="Ruckert C."/>
            <person name="Winkler A."/>
            <person name="Glaeser J."/>
            <person name="Grossart H.-P."/>
            <person name="Kalinowski J."/>
            <person name="Glaeser S."/>
        </authorList>
    </citation>
    <scope>NUCLEOTIDE SEQUENCE [LARGE SCALE GENOMIC DNA]</scope>
    <source>
        <strain evidence="2 3">FNE08-7</strain>
    </source>
</reference>
<dbReference type="Gene3D" id="3.10.490.10">
    <property type="entry name" value="Gamma-glutamyl cyclotransferase-like"/>
    <property type="match status" value="1"/>
</dbReference>
<protein>
    <recommendedName>
        <fullName evidence="1">Gamma-glutamylcyclotransferase AIG2-like domain-containing protein</fullName>
    </recommendedName>
</protein>
<proteinExistence type="predicted"/>
<dbReference type="EMBL" id="LLZS01000001">
    <property type="protein sequence ID" value="KUR73616.1"/>
    <property type="molecule type" value="Genomic_DNA"/>
</dbReference>
<dbReference type="Proteomes" id="UP000058012">
    <property type="component" value="Unassembled WGS sequence"/>
</dbReference>
<dbReference type="RefSeq" id="WP_067906132.1">
    <property type="nucleotide sequence ID" value="NZ_KQ954244.1"/>
</dbReference>
<dbReference type="InterPro" id="IPR013024">
    <property type="entry name" value="GGCT-like"/>
</dbReference>
<sequence length="148" mass="16340">MSLPRRLFFYGTLTHEHRNALTDTLLPRLGGRPRRGWVRGALFLRRDRQGGYPVLMPGAGCVRGWVYGGLRPIPRAVLAAFDAWEHCDPRRPGRGEYRRTVLVVHTRGGPLRAAAYLPNRRAVLGLRAVPGGDFAAHAAARGLAVLAE</sequence>
<organism evidence="2 3">
    <name type="scientific">Novosphingobium fuchskuhlense</name>
    <dbReference type="NCBI Taxonomy" id="1117702"/>
    <lineage>
        <taxon>Bacteria</taxon>
        <taxon>Pseudomonadati</taxon>
        <taxon>Pseudomonadota</taxon>
        <taxon>Alphaproteobacteria</taxon>
        <taxon>Sphingomonadales</taxon>
        <taxon>Sphingomonadaceae</taxon>
        <taxon>Novosphingobium</taxon>
    </lineage>
</organism>
<gene>
    <name evidence="2" type="ORF">AQZ52_01205</name>
</gene>
<dbReference type="InterPro" id="IPR009288">
    <property type="entry name" value="AIG2-like_dom"/>
</dbReference>
<name>A0A117UZA2_9SPHN</name>
<dbReference type="AlphaFoldDB" id="A0A117UZA2"/>
<evidence type="ECO:0000313" key="3">
    <source>
        <dbReference type="Proteomes" id="UP000058012"/>
    </source>
</evidence>